<accession>A0ABS1BVS2</accession>
<name>A0ABS1BVS2_9NEIS</name>
<evidence type="ECO:0000313" key="2">
    <source>
        <dbReference type="Proteomes" id="UP000614058"/>
    </source>
</evidence>
<protein>
    <submittedName>
        <fullName evidence="1">Uncharacterized protein</fullName>
    </submittedName>
</protein>
<dbReference type="Proteomes" id="UP000614058">
    <property type="component" value="Unassembled WGS sequence"/>
</dbReference>
<comment type="caution">
    <text evidence="1">The sequence shown here is derived from an EMBL/GenBank/DDBJ whole genome shotgun (WGS) entry which is preliminary data.</text>
</comment>
<proteinExistence type="predicted"/>
<gene>
    <name evidence="1" type="ORF">JDW22_12585</name>
</gene>
<reference evidence="1 2" key="1">
    <citation type="journal article" date="2021" name="Pathogens">
        <title>Isolation and Characterization of Kingella bonacorsii sp. nov., A Novel Kingella Species Detected in a Stable Periodontitis Subject.</title>
        <authorList>
            <person name="Antezack A."/>
            <person name="Boxberger M."/>
            <person name="Rolland C."/>
            <person name="Monnet-Corti V."/>
            <person name="La Scola B."/>
        </authorList>
    </citation>
    <scope>NUCLEOTIDE SEQUENCE [LARGE SCALE GENOMIC DNA]</scope>
    <source>
        <strain evidence="1 2">Marseille-Q4569</strain>
    </source>
</reference>
<organism evidence="1 2">
    <name type="scientific">Kingella bonacorsii</name>
    <dbReference type="NCBI Taxonomy" id="2796361"/>
    <lineage>
        <taxon>Bacteria</taxon>
        <taxon>Pseudomonadati</taxon>
        <taxon>Pseudomonadota</taxon>
        <taxon>Betaproteobacteria</taxon>
        <taxon>Neisseriales</taxon>
        <taxon>Neisseriaceae</taxon>
        <taxon>Kingella</taxon>
    </lineage>
</organism>
<evidence type="ECO:0000313" key="1">
    <source>
        <dbReference type="EMBL" id="MBK0397383.1"/>
    </source>
</evidence>
<dbReference type="EMBL" id="JAEHNZ010000005">
    <property type="protein sequence ID" value="MBK0397383.1"/>
    <property type="molecule type" value="Genomic_DNA"/>
</dbReference>
<keyword evidence="2" id="KW-1185">Reference proteome</keyword>
<dbReference type="RefSeq" id="WP_200523327.1">
    <property type="nucleotide sequence ID" value="NZ_JAEHNZ010000005.1"/>
</dbReference>
<sequence length="80" mass="8865">MPDLLGFRLRWRGVECEPQARTRFWVENGVGGKACAPFWMMRVGEIGRLANRLAARFNCAQKGSLKTCFPFSGCLNIGGG</sequence>